<dbReference type="PANTHER" id="PTHR48079">
    <property type="entry name" value="PROTEIN YEEZ"/>
    <property type="match status" value="1"/>
</dbReference>
<gene>
    <name evidence="2" type="ORF">G3I74_02915</name>
</gene>
<comment type="caution">
    <text evidence="2">The sequence shown here is derived from an EMBL/GenBank/DDBJ whole genome shotgun (WGS) entry which is preliminary data.</text>
</comment>
<reference evidence="2 3" key="1">
    <citation type="submission" date="2020-02" db="EMBL/GenBank/DDBJ databases">
        <authorList>
            <person name="Zhang X.-Y."/>
        </authorList>
    </citation>
    <scope>NUCLEOTIDE SEQUENCE [LARGE SCALE GENOMIC DNA]</scope>
    <source>
        <strain evidence="2 3">C33</strain>
    </source>
</reference>
<protein>
    <submittedName>
        <fullName evidence="2">NAD-dependent epimerase/dehydratase family protein</fullName>
    </submittedName>
</protein>
<sequence>MSSRQSVALTGASGFVGRVLVARLLASGYRVRALSRSPGRCLQHEDVTEIIGDLATPGALAELVKGSDCLIHLAAAIAGRRQRDFERVNAVGTRKLIEAMEQTHPGCRLIHISSLAARLPQISHYARSKRQAEQIVESSHLDWLILRPPAIYGPADPALAPLWRALASGWLVQTGPARARFSLLHVDDLCDAIVHLIDRPWPLRRTACLDDGHRAGYTWSELARLAGSLRGRPTRTLRLPRFALSLMATANLGISYLTGHQPLLTPGKVRELTHPDWVCGDNVALASSGWRPKRQLASALTELPGWSTRS</sequence>
<dbReference type="Proteomes" id="UP000484885">
    <property type="component" value="Unassembled WGS sequence"/>
</dbReference>
<dbReference type="InterPro" id="IPR001509">
    <property type="entry name" value="Epimerase_deHydtase"/>
</dbReference>
<dbReference type="GO" id="GO:0005737">
    <property type="term" value="C:cytoplasm"/>
    <property type="evidence" value="ECO:0007669"/>
    <property type="project" value="TreeGrafter"/>
</dbReference>
<dbReference type="SUPFAM" id="SSF51735">
    <property type="entry name" value="NAD(P)-binding Rossmann-fold domains"/>
    <property type="match status" value="1"/>
</dbReference>
<dbReference type="EMBL" id="JAAGSC010000031">
    <property type="protein sequence ID" value="NDY94680.1"/>
    <property type="molecule type" value="Genomic_DNA"/>
</dbReference>
<dbReference type="Gene3D" id="3.40.50.720">
    <property type="entry name" value="NAD(P)-binding Rossmann-like Domain"/>
    <property type="match status" value="1"/>
</dbReference>
<dbReference type="InterPro" id="IPR036291">
    <property type="entry name" value="NAD(P)-bd_dom_sf"/>
</dbReference>
<accession>A0A845UXT9</accession>
<evidence type="ECO:0000259" key="1">
    <source>
        <dbReference type="Pfam" id="PF01370"/>
    </source>
</evidence>
<evidence type="ECO:0000313" key="3">
    <source>
        <dbReference type="Proteomes" id="UP000484885"/>
    </source>
</evidence>
<name>A0A845UXT9_9GAMM</name>
<dbReference type="GO" id="GO:0004029">
    <property type="term" value="F:aldehyde dehydrogenase (NAD+) activity"/>
    <property type="evidence" value="ECO:0007669"/>
    <property type="project" value="TreeGrafter"/>
</dbReference>
<organism evidence="2 3">
    <name type="scientific">Wenzhouxiangella limi</name>
    <dbReference type="NCBI Taxonomy" id="2707351"/>
    <lineage>
        <taxon>Bacteria</taxon>
        <taxon>Pseudomonadati</taxon>
        <taxon>Pseudomonadota</taxon>
        <taxon>Gammaproteobacteria</taxon>
        <taxon>Chromatiales</taxon>
        <taxon>Wenzhouxiangellaceae</taxon>
        <taxon>Wenzhouxiangella</taxon>
    </lineage>
</organism>
<keyword evidence="3" id="KW-1185">Reference proteome</keyword>
<dbReference type="RefSeq" id="WP_164210073.1">
    <property type="nucleotide sequence ID" value="NZ_JAAGSC010000031.1"/>
</dbReference>
<dbReference type="InterPro" id="IPR051783">
    <property type="entry name" value="NAD(P)-dependent_oxidoreduct"/>
</dbReference>
<dbReference type="AlphaFoldDB" id="A0A845UXT9"/>
<evidence type="ECO:0000313" key="2">
    <source>
        <dbReference type="EMBL" id="NDY94680.1"/>
    </source>
</evidence>
<dbReference type="Pfam" id="PF01370">
    <property type="entry name" value="Epimerase"/>
    <property type="match status" value="1"/>
</dbReference>
<dbReference type="PANTHER" id="PTHR48079:SF6">
    <property type="entry name" value="NAD(P)-BINDING DOMAIN-CONTAINING PROTEIN-RELATED"/>
    <property type="match status" value="1"/>
</dbReference>
<feature type="domain" description="NAD-dependent epimerase/dehydratase" evidence="1">
    <location>
        <begin position="8"/>
        <end position="199"/>
    </location>
</feature>
<proteinExistence type="predicted"/>